<dbReference type="InterPro" id="IPR050490">
    <property type="entry name" value="Bact_solute-bd_prot1"/>
</dbReference>
<dbReference type="Gene3D" id="3.40.190.10">
    <property type="entry name" value="Periplasmic binding protein-like II"/>
    <property type="match status" value="2"/>
</dbReference>
<keyword evidence="4" id="KW-1185">Reference proteome</keyword>
<name>A0A7W8LN39_9SPIR</name>
<evidence type="ECO:0000256" key="1">
    <source>
        <dbReference type="ARBA" id="ARBA00004418"/>
    </source>
</evidence>
<dbReference type="SUPFAM" id="SSF53850">
    <property type="entry name" value="Periplasmic binding protein-like II"/>
    <property type="match status" value="1"/>
</dbReference>
<dbReference type="PANTHER" id="PTHR43649:SF11">
    <property type="entry name" value="ABC TRANSPORTER SUBSTRATE-BINDING PROTEIN YESO-RELATED"/>
    <property type="match status" value="1"/>
</dbReference>
<accession>A0A7W8LN39</accession>
<dbReference type="EMBL" id="JACHFQ010000008">
    <property type="protein sequence ID" value="MBB5227060.1"/>
    <property type="molecule type" value="Genomic_DNA"/>
</dbReference>
<comment type="caution">
    <text evidence="3">The sequence shown here is derived from an EMBL/GenBank/DDBJ whole genome shotgun (WGS) entry which is preliminary data.</text>
</comment>
<dbReference type="PROSITE" id="PS51257">
    <property type="entry name" value="PROKAR_LIPOPROTEIN"/>
    <property type="match status" value="1"/>
</dbReference>
<reference evidence="3 4" key="1">
    <citation type="submission" date="2020-08" db="EMBL/GenBank/DDBJ databases">
        <title>Genomic Encyclopedia of Type Strains, Phase IV (KMG-IV): sequencing the most valuable type-strain genomes for metagenomic binning, comparative biology and taxonomic classification.</title>
        <authorList>
            <person name="Goeker M."/>
        </authorList>
    </citation>
    <scope>NUCLEOTIDE SEQUENCE [LARGE SCALE GENOMIC DNA]</scope>
    <source>
        <strain evidence="3 4">DSM 103462</strain>
    </source>
</reference>
<evidence type="ECO:0000313" key="3">
    <source>
        <dbReference type="EMBL" id="MBB5227060.1"/>
    </source>
</evidence>
<dbReference type="Proteomes" id="UP000518887">
    <property type="component" value="Unassembled WGS sequence"/>
</dbReference>
<dbReference type="PANTHER" id="PTHR43649">
    <property type="entry name" value="ARABINOSE-BINDING PROTEIN-RELATED"/>
    <property type="match status" value="1"/>
</dbReference>
<dbReference type="RefSeq" id="WP_184660931.1">
    <property type="nucleotide sequence ID" value="NZ_JACHFQ010000008.1"/>
</dbReference>
<sequence length="413" mass="46806">MRNDKSFLSIILIFLSLLLSGCGKKAEENQLRTIKFSWWGSESRADYTLKGIEAFEAENPSVKIEAEYDTWSRYEKTFEEDVAAGQSADVMQINFDWLDKYSPDGKGFYDINTLAEYVDLYNYTLNDLDYGTIKGKLNAIPIAFNTAIPVFDKTFFEKNSLKIPSTWDELFALAKILKQKDMYVFTLSNRHLLFLAIAWFEQTFSKRVFNQSGGLNISEEEVGQIFDFVRRLVQENVIYSPTRGFKISALREGKIVGALLWCNEISLFVKEVESLGGSAALGNFITTPGASESGWYLKPASMYAIKKDCKNPEAAAKFLNYLLNNQDFALLQKNDKGVPVSNKSLTALMENNQLESLQYFALMKIRFNRGSINAMIPVMDDNTVIKSFAENAFDYADGKASKADSVKSFLENW</sequence>
<evidence type="ECO:0000256" key="2">
    <source>
        <dbReference type="ARBA" id="ARBA00008520"/>
    </source>
</evidence>
<gene>
    <name evidence="3" type="ORF">HNP76_002456</name>
</gene>
<dbReference type="Pfam" id="PF13416">
    <property type="entry name" value="SBP_bac_8"/>
    <property type="match status" value="1"/>
</dbReference>
<proteinExistence type="inferred from homology"/>
<dbReference type="GO" id="GO:0042597">
    <property type="term" value="C:periplasmic space"/>
    <property type="evidence" value="ECO:0007669"/>
    <property type="project" value="UniProtKB-SubCell"/>
</dbReference>
<dbReference type="InterPro" id="IPR006059">
    <property type="entry name" value="SBP"/>
</dbReference>
<evidence type="ECO:0000313" key="4">
    <source>
        <dbReference type="Proteomes" id="UP000518887"/>
    </source>
</evidence>
<comment type="similarity">
    <text evidence="2">Belongs to the bacterial solute-binding protein 1 family.</text>
</comment>
<dbReference type="AlphaFoldDB" id="A0A7W8LN39"/>
<comment type="subcellular location">
    <subcellularLocation>
        <location evidence="1">Periplasm</location>
    </subcellularLocation>
</comment>
<protein>
    <submittedName>
        <fullName evidence="3">Oligogalacturonide transport system substrate-binding protein</fullName>
    </submittedName>
</protein>
<organism evidence="3 4">
    <name type="scientific">Treponema ruminis</name>
    <dbReference type="NCBI Taxonomy" id="744515"/>
    <lineage>
        <taxon>Bacteria</taxon>
        <taxon>Pseudomonadati</taxon>
        <taxon>Spirochaetota</taxon>
        <taxon>Spirochaetia</taxon>
        <taxon>Spirochaetales</taxon>
        <taxon>Treponemataceae</taxon>
        <taxon>Treponema</taxon>
    </lineage>
</organism>